<dbReference type="Proteomes" id="UP000214880">
    <property type="component" value="Unassembled WGS sequence"/>
</dbReference>
<dbReference type="InterPro" id="IPR050390">
    <property type="entry name" value="C5-Methyltransferase"/>
</dbReference>
<dbReference type="Gene3D" id="3.40.50.150">
    <property type="entry name" value="Vaccinia Virus protein VP39"/>
    <property type="match status" value="1"/>
</dbReference>
<dbReference type="GO" id="GO:0044027">
    <property type="term" value="P:negative regulation of gene expression via chromosomal CpG island methylation"/>
    <property type="evidence" value="ECO:0007669"/>
    <property type="project" value="TreeGrafter"/>
</dbReference>
<dbReference type="PROSITE" id="PS00094">
    <property type="entry name" value="C5_MTASE_1"/>
    <property type="match status" value="1"/>
</dbReference>
<reference evidence="8 9" key="1">
    <citation type="submission" date="2016-10" db="EMBL/GenBank/DDBJ databases">
        <authorList>
            <person name="de Groot N.N."/>
        </authorList>
    </citation>
    <scope>NUCLEOTIDE SEQUENCE [LARGE SCALE GENOMIC DNA]</scope>
    <source>
        <strain evidence="8 9">DSM 1736</strain>
    </source>
</reference>
<dbReference type="GO" id="GO:0009307">
    <property type="term" value="P:DNA restriction-modification system"/>
    <property type="evidence" value="ECO:0007669"/>
    <property type="project" value="UniProtKB-KW"/>
</dbReference>
<dbReference type="GO" id="GO:0003886">
    <property type="term" value="F:DNA (cytosine-5-)-methyltransferase activity"/>
    <property type="evidence" value="ECO:0007669"/>
    <property type="project" value="UniProtKB-EC"/>
</dbReference>
<proteinExistence type="inferred from homology"/>
<evidence type="ECO:0000256" key="1">
    <source>
        <dbReference type="ARBA" id="ARBA00022603"/>
    </source>
</evidence>
<protein>
    <recommendedName>
        <fullName evidence="7">Cytosine-specific methyltransferase</fullName>
        <ecNumber evidence="7">2.1.1.37</ecNumber>
    </recommendedName>
</protein>
<sequence>MNSRFKVVSTFAGCGGSSLGYKLARGEVLLAVEWDNNAVATYRLNHPGTPVYHGDIAQLSVGEVLRITGLKPGELDLLDGSPPCQGFSMSGKRDADDDRNQLFREYVRLLQGLRPKVFVMENVSSGMVKGKMKVIFAEILRALKASGYRVKARLMNAKYFNVPQSRERMIFIGIREDLGIEPSHPRPQARPITVRQALRGCVPEEIPMLNEKYAAIWRRVPIGSDMGDALNLNGHYSDVVKLHPDRPSRTLVKTQTGRGFATLCHWEEPRAISIAEAKRLGSFPDDFQFIGSYSEQWARIGNSVPPLFMKAIAEHIRDNILLSA</sequence>
<dbReference type="NCBIfam" id="TIGR00675">
    <property type="entry name" value="dcm"/>
    <property type="match status" value="1"/>
</dbReference>
<evidence type="ECO:0000256" key="3">
    <source>
        <dbReference type="ARBA" id="ARBA00022691"/>
    </source>
</evidence>
<dbReference type="PRINTS" id="PR00105">
    <property type="entry name" value="C5METTRFRASE"/>
</dbReference>
<keyword evidence="3 5" id="KW-0949">S-adenosyl-L-methionine</keyword>
<accession>A0A1G9ZQD9</accession>
<name>A0A1G9ZQD9_9FIRM</name>
<comment type="similarity">
    <text evidence="5 6">Belongs to the class I-like SAM-binding methyltransferase superfamily. C5-methyltransferase family.</text>
</comment>
<dbReference type="SUPFAM" id="SSF53335">
    <property type="entry name" value="S-adenosyl-L-methionine-dependent methyltransferases"/>
    <property type="match status" value="1"/>
</dbReference>
<gene>
    <name evidence="8" type="ORF">SAMN04488502_11542</name>
</gene>
<keyword evidence="9" id="KW-1185">Reference proteome</keyword>
<evidence type="ECO:0000256" key="6">
    <source>
        <dbReference type="RuleBase" id="RU000416"/>
    </source>
</evidence>
<dbReference type="RefSeq" id="WP_092074959.1">
    <property type="nucleotide sequence ID" value="NZ_FNHB01000015.1"/>
</dbReference>
<evidence type="ECO:0000256" key="7">
    <source>
        <dbReference type="RuleBase" id="RU000417"/>
    </source>
</evidence>
<evidence type="ECO:0000313" key="8">
    <source>
        <dbReference type="EMBL" id="SDN23782.1"/>
    </source>
</evidence>
<dbReference type="InterPro" id="IPR001525">
    <property type="entry name" value="C5_MeTfrase"/>
</dbReference>
<dbReference type="GO" id="GO:0003677">
    <property type="term" value="F:DNA binding"/>
    <property type="evidence" value="ECO:0007669"/>
    <property type="project" value="TreeGrafter"/>
</dbReference>
<feature type="active site" evidence="5">
    <location>
        <position position="84"/>
    </location>
</feature>
<dbReference type="InterPro" id="IPR029063">
    <property type="entry name" value="SAM-dependent_MTases_sf"/>
</dbReference>
<dbReference type="AlphaFoldDB" id="A0A1G9ZQD9"/>
<keyword evidence="2 5" id="KW-0808">Transferase</keyword>
<dbReference type="PANTHER" id="PTHR10629:SF52">
    <property type="entry name" value="DNA (CYTOSINE-5)-METHYLTRANSFERASE 1"/>
    <property type="match status" value="1"/>
</dbReference>
<dbReference type="OrthoDB" id="9813719at2"/>
<dbReference type="GO" id="GO:0032259">
    <property type="term" value="P:methylation"/>
    <property type="evidence" value="ECO:0007669"/>
    <property type="project" value="UniProtKB-KW"/>
</dbReference>
<organism evidence="8 9">
    <name type="scientific">Dendrosporobacter quercicolus</name>
    <dbReference type="NCBI Taxonomy" id="146817"/>
    <lineage>
        <taxon>Bacteria</taxon>
        <taxon>Bacillati</taxon>
        <taxon>Bacillota</taxon>
        <taxon>Negativicutes</taxon>
        <taxon>Selenomonadales</taxon>
        <taxon>Sporomusaceae</taxon>
        <taxon>Dendrosporobacter</taxon>
    </lineage>
</organism>
<evidence type="ECO:0000256" key="2">
    <source>
        <dbReference type="ARBA" id="ARBA00022679"/>
    </source>
</evidence>
<keyword evidence="4" id="KW-0680">Restriction system</keyword>
<evidence type="ECO:0000256" key="4">
    <source>
        <dbReference type="ARBA" id="ARBA00022747"/>
    </source>
</evidence>
<dbReference type="Pfam" id="PF00145">
    <property type="entry name" value="DNA_methylase"/>
    <property type="match status" value="1"/>
</dbReference>
<dbReference type="InterPro" id="IPR018117">
    <property type="entry name" value="C5_DNA_meth_AS"/>
</dbReference>
<comment type="catalytic activity">
    <reaction evidence="7">
        <text>a 2'-deoxycytidine in DNA + S-adenosyl-L-methionine = a 5-methyl-2'-deoxycytidine in DNA + S-adenosyl-L-homocysteine + H(+)</text>
        <dbReference type="Rhea" id="RHEA:13681"/>
        <dbReference type="Rhea" id="RHEA-COMP:11369"/>
        <dbReference type="Rhea" id="RHEA-COMP:11370"/>
        <dbReference type="ChEBI" id="CHEBI:15378"/>
        <dbReference type="ChEBI" id="CHEBI:57856"/>
        <dbReference type="ChEBI" id="CHEBI:59789"/>
        <dbReference type="ChEBI" id="CHEBI:85452"/>
        <dbReference type="ChEBI" id="CHEBI:85454"/>
        <dbReference type="EC" id="2.1.1.37"/>
    </reaction>
</comment>
<keyword evidence="1 5" id="KW-0489">Methyltransferase</keyword>
<evidence type="ECO:0000313" key="9">
    <source>
        <dbReference type="Proteomes" id="UP000214880"/>
    </source>
</evidence>
<dbReference type="EC" id="2.1.1.37" evidence="7"/>
<evidence type="ECO:0000256" key="5">
    <source>
        <dbReference type="PROSITE-ProRule" id="PRU01016"/>
    </source>
</evidence>
<dbReference type="EMBL" id="FNHB01000015">
    <property type="protein sequence ID" value="SDN23782.1"/>
    <property type="molecule type" value="Genomic_DNA"/>
</dbReference>
<dbReference type="Gene3D" id="3.90.120.10">
    <property type="entry name" value="DNA Methylase, subunit A, domain 2"/>
    <property type="match status" value="1"/>
</dbReference>
<dbReference type="PANTHER" id="PTHR10629">
    <property type="entry name" value="CYTOSINE-SPECIFIC METHYLTRANSFERASE"/>
    <property type="match status" value="1"/>
</dbReference>
<dbReference type="STRING" id="146817.SAMN04488502_11542"/>
<dbReference type="PROSITE" id="PS51679">
    <property type="entry name" value="SAM_MT_C5"/>
    <property type="match status" value="1"/>
</dbReference>